<dbReference type="FunFam" id="3.30.450.40:FF:000052">
    <property type="entry name" value="Oxygen sensor histidine kinase response regulator DevS/DosS"/>
    <property type="match status" value="1"/>
</dbReference>
<feature type="domain" description="Histidine kinase/HSP90-like ATPase" evidence="12">
    <location>
        <begin position="476"/>
        <end position="565"/>
    </location>
</feature>
<keyword evidence="14" id="KW-1185">Reference proteome</keyword>
<dbReference type="SMART" id="SM00065">
    <property type="entry name" value="GAF"/>
    <property type="match status" value="2"/>
</dbReference>
<feature type="domain" description="GAF" evidence="11">
    <location>
        <begin position="51"/>
        <end position="198"/>
    </location>
</feature>
<dbReference type="AlphaFoldDB" id="A0A5N6C3W3"/>
<evidence type="ECO:0000259" key="12">
    <source>
        <dbReference type="SMART" id="SM00387"/>
    </source>
</evidence>
<dbReference type="Gene3D" id="3.30.565.10">
    <property type="entry name" value="Histidine kinase-like ATPase, C-terminal domain"/>
    <property type="match status" value="1"/>
</dbReference>
<dbReference type="Proteomes" id="UP000313066">
    <property type="component" value="Unassembled WGS sequence"/>
</dbReference>
<feature type="domain" description="GAF" evidence="11">
    <location>
        <begin position="219"/>
        <end position="364"/>
    </location>
</feature>
<dbReference type="GO" id="GO:0000155">
    <property type="term" value="F:phosphorelay sensor kinase activity"/>
    <property type="evidence" value="ECO:0007669"/>
    <property type="project" value="InterPro"/>
</dbReference>
<dbReference type="RefSeq" id="WP_139572937.1">
    <property type="nucleotide sequence ID" value="NZ_VDMA02000002.1"/>
</dbReference>
<dbReference type="GO" id="GO:0016020">
    <property type="term" value="C:membrane"/>
    <property type="evidence" value="ECO:0007669"/>
    <property type="project" value="InterPro"/>
</dbReference>
<dbReference type="Pfam" id="PF07730">
    <property type="entry name" value="HisKA_3"/>
    <property type="match status" value="1"/>
</dbReference>
<dbReference type="EMBL" id="VDMA02000002">
    <property type="protein sequence ID" value="KAB8187150.1"/>
    <property type="molecule type" value="Genomic_DNA"/>
</dbReference>
<keyword evidence="5" id="KW-0808">Transferase</keyword>
<dbReference type="InterPro" id="IPR029016">
    <property type="entry name" value="GAF-like_dom_sf"/>
</dbReference>
<keyword evidence="6" id="KW-0479">Metal-binding</keyword>
<gene>
    <name evidence="13" type="ORF">FH610_004205</name>
</gene>
<dbReference type="CDD" id="cd16917">
    <property type="entry name" value="HATPase_UhpB-NarQ-NarX-like"/>
    <property type="match status" value="1"/>
</dbReference>
<dbReference type="GO" id="GO:0070026">
    <property type="term" value="F:nitric oxide binding"/>
    <property type="evidence" value="ECO:0007669"/>
    <property type="project" value="UniProtKB-ARBA"/>
</dbReference>
<evidence type="ECO:0000256" key="4">
    <source>
        <dbReference type="ARBA" id="ARBA00022553"/>
    </source>
</evidence>
<dbReference type="Gene3D" id="3.30.450.40">
    <property type="match status" value="2"/>
</dbReference>
<dbReference type="GO" id="GO:0019825">
    <property type="term" value="F:oxygen binding"/>
    <property type="evidence" value="ECO:0007669"/>
    <property type="project" value="UniProtKB-ARBA"/>
</dbReference>
<keyword evidence="4" id="KW-0597">Phosphoprotein</keyword>
<dbReference type="PANTHER" id="PTHR24421:SF56">
    <property type="entry name" value="OXYGEN SENSOR HISTIDINE KINASE RESPONSE REGULATOR DOST"/>
    <property type="match status" value="1"/>
</dbReference>
<name>A0A5N6C3W3_9ACTN</name>
<dbReference type="GO" id="GO:0070483">
    <property type="term" value="P:detection of hypoxia"/>
    <property type="evidence" value="ECO:0007669"/>
    <property type="project" value="UniProtKB-ARBA"/>
</dbReference>
<dbReference type="InterPro" id="IPR011712">
    <property type="entry name" value="Sig_transdc_His_kin_sub3_dim/P"/>
</dbReference>
<evidence type="ECO:0000256" key="6">
    <source>
        <dbReference type="ARBA" id="ARBA00022723"/>
    </source>
</evidence>
<evidence type="ECO:0000313" key="13">
    <source>
        <dbReference type="EMBL" id="KAB8187150.1"/>
    </source>
</evidence>
<comment type="caution">
    <text evidence="13">The sequence shown here is derived from an EMBL/GenBank/DDBJ whole genome shotgun (WGS) entry which is preliminary data.</text>
</comment>
<dbReference type="InterPro" id="IPR036890">
    <property type="entry name" value="HATPase_C_sf"/>
</dbReference>
<dbReference type="GO" id="GO:0070025">
    <property type="term" value="F:carbon monoxide binding"/>
    <property type="evidence" value="ECO:0007669"/>
    <property type="project" value="UniProtKB-ARBA"/>
</dbReference>
<protein>
    <submittedName>
        <fullName evidence="13">GAF domain-containing protein</fullName>
    </submittedName>
</protein>
<evidence type="ECO:0000256" key="10">
    <source>
        <dbReference type="ARBA" id="ARBA00023012"/>
    </source>
</evidence>
<dbReference type="Pfam" id="PF02518">
    <property type="entry name" value="HATPase_c"/>
    <property type="match status" value="1"/>
</dbReference>
<dbReference type="GO" id="GO:0019826">
    <property type="term" value="F:oxygen sensor activity"/>
    <property type="evidence" value="ECO:0007669"/>
    <property type="project" value="UniProtKB-ARBA"/>
</dbReference>
<comment type="cofactor">
    <cofactor evidence="2">
        <name>heme</name>
        <dbReference type="ChEBI" id="CHEBI:30413"/>
    </cofactor>
</comment>
<evidence type="ECO:0000256" key="1">
    <source>
        <dbReference type="ARBA" id="ARBA00001946"/>
    </source>
</evidence>
<keyword evidence="7" id="KW-0418">Kinase</keyword>
<dbReference type="SUPFAM" id="SSF55874">
    <property type="entry name" value="ATPase domain of HSP90 chaperone/DNA topoisomerase II/histidine kinase"/>
    <property type="match status" value="1"/>
</dbReference>
<keyword evidence="8" id="KW-0460">Magnesium</keyword>
<accession>A0A5N6C3W3</accession>
<comment type="cofactor">
    <cofactor evidence="1">
        <name>Mg(2+)</name>
        <dbReference type="ChEBI" id="CHEBI:18420"/>
    </cofactor>
</comment>
<dbReference type="GO" id="GO:0046983">
    <property type="term" value="F:protein dimerization activity"/>
    <property type="evidence" value="ECO:0007669"/>
    <property type="project" value="InterPro"/>
</dbReference>
<evidence type="ECO:0000313" key="14">
    <source>
        <dbReference type="Proteomes" id="UP000313066"/>
    </source>
</evidence>
<dbReference type="InterPro" id="IPR003594">
    <property type="entry name" value="HATPase_dom"/>
</dbReference>
<dbReference type="GO" id="GO:0020037">
    <property type="term" value="F:heme binding"/>
    <property type="evidence" value="ECO:0007669"/>
    <property type="project" value="UniProtKB-ARBA"/>
</dbReference>
<dbReference type="InterPro" id="IPR050482">
    <property type="entry name" value="Sensor_HK_TwoCompSys"/>
</dbReference>
<dbReference type="InterPro" id="IPR003018">
    <property type="entry name" value="GAF"/>
</dbReference>
<dbReference type="Pfam" id="PF13185">
    <property type="entry name" value="GAF_2"/>
    <property type="match status" value="2"/>
</dbReference>
<keyword evidence="10" id="KW-0902">Two-component regulatory system</keyword>
<dbReference type="Gene3D" id="1.20.5.1930">
    <property type="match status" value="1"/>
</dbReference>
<organism evidence="13 14">
    <name type="scientific">Microbispora catharanthi</name>
    <dbReference type="NCBI Taxonomy" id="1712871"/>
    <lineage>
        <taxon>Bacteria</taxon>
        <taxon>Bacillati</taxon>
        <taxon>Actinomycetota</taxon>
        <taxon>Actinomycetes</taxon>
        <taxon>Streptosporangiales</taxon>
        <taxon>Streptosporangiaceae</taxon>
        <taxon>Microbispora</taxon>
    </lineage>
</organism>
<reference evidence="13 14" key="1">
    <citation type="submission" date="2019-10" db="EMBL/GenBank/DDBJ databases">
        <title>Nonomuraea sp. nov., isolated from Phyllanthus amarus.</title>
        <authorList>
            <person name="Klykleung N."/>
            <person name="Tanasupawat S."/>
        </authorList>
    </citation>
    <scope>NUCLEOTIDE SEQUENCE [LARGE SCALE GENOMIC DNA]</scope>
    <source>
        <strain evidence="13 14">CR1-09</strain>
    </source>
</reference>
<evidence type="ECO:0000256" key="7">
    <source>
        <dbReference type="ARBA" id="ARBA00022777"/>
    </source>
</evidence>
<dbReference type="SUPFAM" id="SSF55781">
    <property type="entry name" value="GAF domain-like"/>
    <property type="match status" value="2"/>
</dbReference>
<dbReference type="SMART" id="SM00387">
    <property type="entry name" value="HATPase_c"/>
    <property type="match status" value="1"/>
</dbReference>
<evidence type="ECO:0000256" key="2">
    <source>
        <dbReference type="ARBA" id="ARBA00001971"/>
    </source>
</evidence>
<sequence>MTENEPRSLIPSMRLDDLLAELQSRLEAVLATRDRVHALLEAVVSIGSDLDLEVVLRRIVATATTLVDATYGAMGVIGEENTLIQFVPVGLSEEEIARIEHWPHGLGLLGLLIKEPQTLRLTDISQHPESYGFPPGHPPMGSFLGVPVRVREEVFGNLYLTEKRGGGSFDEDDEAIVVALATAAGVAVENARLYEESRRRETWLQASSDITTRLLSGGEPQEVLTLIARRAREMADADAVAILLPRKGGDTLQVALEDGALEGGVPQDGDVPIEGSLSGRAFLSGEPLMLDDPAGGDVHLAGDVDPGPVAAVPLGAAGAVRGVLALVKRPGRMPFSQSELRTLHAFAGQAAVALELAETRRDAERLGLLEDRDRIAKDLHDVVIQRLFAVAMTLMSAVRLVERPEASSRLQTAIDELDTTIRQIRSTIFALQTPREDASPSLRAQVVDLVEGARGHLGFMPGLSLEGRLDNDVPAQVAEHLLAVLREALSNLVRHAKATRADVAVHAGDGRLTLVVEDNGVGIPAEGRRSGLRNLADRAERLGGALTLTSPEAGGARLEWSVPLG</sequence>
<evidence type="ECO:0000256" key="8">
    <source>
        <dbReference type="ARBA" id="ARBA00022842"/>
    </source>
</evidence>
<dbReference type="GO" id="GO:0000287">
    <property type="term" value="F:magnesium ion binding"/>
    <property type="evidence" value="ECO:0007669"/>
    <property type="project" value="UniProtKB-ARBA"/>
</dbReference>
<evidence type="ECO:0000256" key="5">
    <source>
        <dbReference type="ARBA" id="ARBA00022679"/>
    </source>
</evidence>
<proteinExistence type="predicted"/>
<dbReference type="GO" id="GO:0005524">
    <property type="term" value="F:ATP binding"/>
    <property type="evidence" value="ECO:0007669"/>
    <property type="project" value="UniProtKB-ARBA"/>
</dbReference>
<dbReference type="PANTHER" id="PTHR24421">
    <property type="entry name" value="NITRATE/NITRITE SENSOR PROTEIN NARX-RELATED"/>
    <property type="match status" value="1"/>
</dbReference>
<keyword evidence="3" id="KW-0963">Cytoplasm</keyword>
<evidence type="ECO:0000256" key="9">
    <source>
        <dbReference type="ARBA" id="ARBA00023004"/>
    </source>
</evidence>
<evidence type="ECO:0000256" key="3">
    <source>
        <dbReference type="ARBA" id="ARBA00022490"/>
    </source>
</evidence>
<evidence type="ECO:0000259" key="11">
    <source>
        <dbReference type="SMART" id="SM00065"/>
    </source>
</evidence>
<keyword evidence="9" id="KW-0408">Iron</keyword>